<dbReference type="Proteomes" id="UP000198211">
    <property type="component" value="Unassembled WGS sequence"/>
</dbReference>
<dbReference type="SUPFAM" id="SSF54160">
    <property type="entry name" value="Chromo domain-like"/>
    <property type="match status" value="1"/>
</dbReference>
<dbReference type="InterPro" id="IPR000953">
    <property type="entry name" value="Chromo/chromo_shadow_dom"/>
</dbReference>
<dbReference type="Gene3D" id="2.40.50.40">
    <property type="match status" value="1"/>
</dbReference>
<reference evidence="3" key="1">
    <citation type="submission" date="2017-03" db="EMBL/GenBank/DDBJ databases">
        <title>Phytopthora megakarya and P. palmivora, two closely related causual agents of cacao black pod achieved similar genome size and gene model numbers by different mechanisms.</title>
        <authorList>
            <person name="Ali S."/>
            <person name="Shao J."/>
            <person name="Larry D.J."/>
            <person name="Kronmiller B."/>
            <person name="Shen D."/>
            <person name="Strem M.D."/>
            <person name="Melnick R.L."/>
            <person name="Guiltinan M.J."/>
            <person name="Tyler B.M."/>
            <person name="Meinhardt L.W."/>
            <person name="Bailey B.A."/>
        </authorList>
    </citation>
    <scope>NUCLEOTIDE SEQUENCE [LARGE SCALE GENOMIC DNA]</scope>
    <source>
        <strain evidence="3">zdho120</strain>
    </source>
</reference>
<keyword evidence="3" id="KW-1185">Reference proteome</keyword>
<dbReference type="CDD" id="cd00024">
    <property type="entry name" value="CD_CSD"/>
    <property type="match status" value="1"/>
</dbReference>
<gene>
    <name evidence="2" type="ORF">PHMEG_00031178</name>
</gene>
<name>A0A225V114_9STRA</name>
<evidence type="ECO:0000259" key="1">
    <source>
        <dbReference type="PROSITE" id="PS50013"/>
    </source>
</evidence>
<protein>
    <recommendedName>
        <fullName evidence="1">Chromo domain-containing protein</fullName>
    </recommendedName>
</protein>
<dbReference type="InterPro" id="IPR016197">
    <property type="entry name" value="Chromo-like_dom_sf"/>
</dbReference>
<dbReference type="OrthoDB" id="6772100at2759"/>
<dbReference type="SMART" id="SM00298">
    <property type="entry name" value="CHROMO"/>
    <property type="match status" value="1"/>
</dbReference>
<proteinExistence type="predicted"/>
<evidence type="ECO:0000313" key="2">
    <source>
        <dbReference type="EMBL" id="OWY98129.1"/>
    </source>
</evidence>
<feature type="non-terminal residue" evidence="2">
    <location>
        <position position="214"/>
    </location>
</feature>
<dbReference type="PROSITE" id="PS50013">
    <property type="entry name" value="CHROMO_2"/>
    <property type="match status" value="1"/>
</dbReference>
<accession>A0A225V114</accession>
<feature type="domain" description="Chromo" evidence="1">
    <location>
        <begin position="163"/>
        <end position="214"/>
    </location>
</feature>
<comment type="caution">
    <text evidence="2">The sequence shown here is derived from an EMBL/GenBank/DDBJ whole genome shotgun (WGS) entry which is preliminary data.</text>
</comment>
<sequence>MHSIRALGRPYREAHACYEYFLRCDQTGYAVLFATRRPKPTDVTERTAYEWRRKLQRDYSYTHACAEELQKKAKRTRSAVQTQKWKILSEHLKSGFEVGDSVWLYIPKVLPGLSRKLAPCGTDHSELNKSGTISTIDVSEEDDFDAALLPEHSWEPDSVYQEYEIEEIVDLRWTKRTRNAKRIREYLIKWKGYDELQWLPVSELNCGSLLYKFN</sequence>
<organism evidence="2 3">
    <name type="scientific">Phytophthora megakarya</name>
    <dbReference type="NCBI Taxonomy" id="4795"/>
    <lineage>
        <taxon>Eukaryota</taxon>
        <taxon>Sar</taxon>
        <taxon>Stramenopiles</taxon>
        <taxon>Oomycota</taxon>
        <taxon>Peronosporomycetes</taxon>
        <taxon>Peronosporales</taxon>
        <taxon>Peronosporaceae</taxon>
        <taxon>Phytophthora</taxon>
    </lineage>
</organism>
<dbReference type="Pfam" id="PF00385">
    <property type="entry name" value="Chromo"/>
    <property type="match status" value="1"/>
</dbReference>
<dbReference type="EMBL" id="NBNE01009712">
    <property type="protein sequence ID" value="OWY98129.1"/>
    <property type="molecule type" value="Genomic_DNA"/>
</dbReference>
<evidence type="ECO:0000313" key="3">
    <source>
        <dbReference type="Proteomes" id="UP000198211"/>
    </source>
</evidence>
<dbReference type="InterPro" id="IPR023780">
    <property type="entry name" value="Chromo_domain"/>
</dbReference>
<dbReference type="AlphaFoldDB" id="A0A225V114"/>